<dbReference type="AlphaFoldDB" id="A0A644YKZ8"/>
<evidence type="ECO:0000313" key="2">
    <source>
        <dbReference type="EMBL" id="MPM28987.1"/>
    </source>
</evidence>
<reference evidence="2" key="1">
    <citation type="submission" date="2019-08" db="EMBL/GenBank/DDBJ databases">
        <authorList>
            <person name="Kucharzyk K."/>
            <person name="Murdoch R.W."/>
            <person name="Higgins S."/>
            <person name="Loffler F."/>
        </authorList>
    </citation>
    <scope>NUCLEOTIDE SEQUENCE</scope>
</reference>
<feature type="region of interest" description="Disordered" evidence="1">
    <location>
        <begin position="1"/>
        <end position="28"/>
    </location>
</feature>
<organism evidence="2">
    <name type="scientific">bioreactor metagenome</name>
    <dbReference type="NCBI Taxonomy" id="1076179"/>
    <lineage>
        <taxon>unclassified sequences</taxon>
        <taxon>metagenomes</taxon>
        <taxon>ecological metagenomes</taxon>
    </lineage>
</organism>
<comment type="caution">
    <text evidence="2">The sequence shown here is derived from an EMBL/GenBank/DDBJ whole genome shotgun (WGS) entry which is preliminary data.</text>
</comment>
<accession>A0A644YKZ8</accession>
<dbReference type="EMBL" id="VSSQ01005398">
    <property type="protein sequence ID" value="MPM28987.1"/>
    <property type="molecule type" value="Genomic_DNA"/>
</dbReference>
<gene>
    <name evidence="2" type="ORF">SDC9_75525</name>
</gene>
<proteinExistence type="predicted"/>
<name>A0A644YKZ8_9ZZZZ</name>
<protein>
    <submittedName>
        <fullName evidence="2">Uncharacterized protein</fullName>
    </submittedName>
</protein>
<evidence type="ECO:0000256" key="1">
    <source>
        <dbReference type="SAM" id="MobiDB-lite"/>
    </source>
</evidence>
<sequence>MLRTELRGMASPRLGRSRPARPPGPRRDRWASLTVFAASLTVFSAPVGQGLLLVMPHLTACPRRAASSLLLRWRARAVPAPVPGRWPAGSRRE</sequence>